<dbReference type="Proteomes" id="UP000050454">
    <property type="component" value="Unassembled WGS sequence"/>
</dbReference>
<keyword evidence="17" id="KW-1185">Reference proteome</keyword>
<keyword evidence="7 14" id="KW-0067">ATP-binding</keyword>
<dbReference type="Pfam" id="PF00580">
    <property type="entry name" value="UvrD-helicase"/>
    <property type="match status" value="1"/>
</dbReference>
<proteinExistence type="predicted"/>
<dbReference type="PROSITE" id="PS51198">
    <property type="entry name" value="UVRD_HELICASE_ATP_BIND"/>
    <property type="match status" value="1"/>
</dbReference>
<dbReference type="InterPro" id="IPR011604">
    <property type="entry name" value="PDDEXK-like_dom_sf"/>
</dbReference>
<dbReference type="InterPro" id="IPR014017">
    <property type="entry name" value="DNA_helicase_UvrD-like_C"/>
</dbReference>
<comment type="caution">
    <text evidence="16">The sequence shown here is derived from an EMBL/GenBank/DDBJ whole genome shotgun (WGS) entry which is preliminary data.</text>
</comment>
<dbReference type="PANTHER" id="PTHR11070">
    <property type="entry name" value="UVRD / RECB / PCRA DNA HELICASE FAMILY MEMBER"/>
    <property type="match status" value="1"/>
</dbReference>
<keyword evidence="2 14" id="KW-0547">Nucleotide-binding</keyword>
<organism evidence="16 17">
    <name type="scientific">Jiulongibacter sediminis</name>
    <dbReference type="NCBI Taxonomy" id="1605367"/>
    <lineage>
        <taxon>Bacteria</taxon>
        <taxon>Pseudomonadati</taxon>
        <taxon>Bacteroidota</taxon>
        <taxon>Cytophagia</taxon>
        <taxon>Cytophagales</taxon>
        <taxon>Leadbetterellaceae</taxon>
        <taxon>Jiulongibacter</taxon>
    </lineage>
</organism>
<dbReference type="InterPro" id="IPR014016">
    <property type="entry name" value="UvrD-like_ATP-bd"/>
</dbReference>
<dbReference type="Pfam" id="PF13361">
    <property type="entry name" value="UvrD_C"/>
    <property type="match status" value="2"/>
</dbReference>
<name>A0A0P7BIH7_9BACT</name>
<dbReference type="AlphaFoldDB" id="A0A0P7BIH7"/>
<dbReference type="EC" id="5.6.2.4" evidence="12"/>
<protein>
    <recommendedName>
        <fullName evidence="12">DNA 3'-5' helicase</fullName>
        <ecNumber evidence="12">5.6.2.4</ecNumber>
    </recommendedName>
</protein>
<reference evidence="16 17" key="1">
    <citation type="submission" date="2015-07" db="EMBL/GenBank/DDBJ databases">
        <title>The draft genome sequence of Leadbetterella sp. JN14-9.</title>
        <authorList>
            <person name="Liu Y."/>
            <person name="Du J."/>
            <person name="Shao Z."/>
        </authorList>
    </citation>
    <scope>NUCLEOTIDE SEQUENCE [LARGE SCALE GENOMIC DNA]</scope>
    <source>
        <strain evidence="16 17">JN14-9</strain>
    </source>
</reference>
<evidence type="ECO:0000256" key="1">
    <source>
        <dbReference type="ARBA" id="ARBA00022722"/>
    </source>
</evidence>
<comment type="catalytic activity">
    <reaction evidence="11">
        <text>Couples ATP hydrolysis with the unwinding of duplex DNA by translocating in the 3'-5' direction.</text>
        <dbReference type="EC" id="5.6.2.4"/>
    </reaction>
</comment>
<dbReference type="Gene3D" id="3.40.50.300">
    <property type="entry name" value="P-loop containing nucleotide triphosphate hydrolases"/>
    <property type="match status" value="3"/>
</dbReference>
<dbReference type="GO" id="GO:0043138">
    <property type="term" value="F:3'-5' DNA helicase activity"/>
    <property type="evidence" value="ECO:0007669"/>
    <property type="project" value="UniProtKB-EC"/>
</dbReference>
<evidence type="ECO:0000256" key="4">
    <source>
        <dbReference type="ARBA" id="ARBA00022801"/>
    </source>
</evidence>
<dbReference type="InterPro" id="IPR000212">
    <property type="entry name" value="DNA_helicase_UvrD/REP"/>
</dbReference>
<dbReference type="PANTHER" id="PTHR11070:SF67">
    <property type="entry name" value="DNA 3'-5' HELICASE"/>
    <property type="match status" value="1"/>
</dbReference>
<sequence>MSVLKIYGSSAGSGKTFTLARTYLSLLLQSEKPNYFKNILAITFTNDAAAEMKERILDTLREIAGDQDNYSSKTATMLAAIREDTGGMEPVEIQKRAAAAFDEILQNYADFNVKTIDSFVNQLVSSFSRDLGLPYNYEILLDKEPVLLKAAERVFDKIGLPEYDYITDLVQRFAEEQANEGKSWQNLLQNLASFARNLFDDQHFNLIQKNEGLKHQDYLQIKKNIDQYLAITKSQLKALSKEGFDLLEQKSIQIDDFAFGKSGFGGFFLKIQEDDGDFINSDWQPGKRILAAIEDDNWYSQKATSDTKAKIDLAADEIRDFYLKTTAFADHERPKYILLKEIRNSLNNLALLDEVHQEFGKILSENNQAYITDFNRRIQAVITEEPVPYIFERIGEKFNHILIDEFQDTSDLQYFNLLPLIENTLAKGYFNMLVGDPKQSIYRFRGGKVELMLHLLHNNTGALKENPMLSDHQRFAIDYTNSYLTKENLDKNYRSKQEIIEFNRKFFEQILETNEELMIKEAFENAAQETHPGTKKGGHVEFLFNESKDVDKNEWTFRQVIGKIEEALNAGFSYGDIAILCREKKKEAAPVANYLLSKGYPIISSDSLLLKNNHAVSLLISLMKAYQDEMYSPEAILLYHKYKQLPFPKEMPNKNVWHFLGDQGIMIDLHLMSAFGLYQLAESLASKLGLFEDKASLPFLFALFDLIQNQVKNNGNSLSDFLSYWQQSGSGSSVSISKPEAITVTTIHKSKGLEYPVVIMPYCNWSTVNRTGSKTWVDLEGIDWPELSHGDKRLLSGNTGLKKDMNITPAGPQIAKELEFIKLEALNILYVAFTRPVDRLYVMATKTGNNTIYPYLKHFIGDILANEEEIIHHILYQGIDSEKVQQSAEEKSFIIDKIPSRDNLGNLKIKSSIDKLFNEENQRDRGNLIHTLFSHIQLAEDLNQALRQLQFDGLISENEKPELKDEAIKIMEHPQLKHLFSGDIKVENERDILLKNQDFSRPDRVVLQGDKVSIIDYKTGQKRKSHLNQIKHYGELYHMMGYTEVEMLLVYLNPTEVISVRA</sequence>
<evidence type="ECO:0000256" key="3">
    <source>
        <dbReference type="ARBA" id="ARBA00022763"/>
    </source>
</evidence>
<evidence type="ECO:0000256" key="6">
    <source>
        <dbReference type="ARBA" id="ARBA00022839"/>
    </source>
</evidence>
<dbReference type="Gene3D" id="3.90.320.10">
    <property type="match status" value="1"/>
</dbReference>
<dbReference type="SUPFAM" id="SSF52540">
    <property type="entry name" value="P-loop containing nucleoside triphosphate hydrolases"/>
    <property type="match status" value="1"/>
</dbReference>
<dbReference type="OrthoDB" id="9810135at2"/>
<keyword evidence="5 14" id="KW-0347">Helicase</keyword>
<feature type="domain" description="UvrD-like helicase ATP-binding" evidence="15">
    <location>
        <begin position="1"/>
        <end position="496"/>
    </location>
</feature>
<evidence type="ECO:0000256" key="9">
    <source>
        <dbReference type="ARBA" id="ARBA00023204"/>
    </source>
</evidence>
<evidence type="ECO:0000256" key="7">
    <source>
        <dbReference type="ARBA" id="ARBA00022840"/>
    </source>
</evidence>
<evidence type="ECO:0000313" key="17">
    <source>
        <dbReference type="Proteomes" id="UP000050454"/>
    </source>
</evidence>
<evidence type="ECO:0000313" key="16">
    <source>
        <dbReference type="EMBL" id="KPM46907.1"/>
    </source>
</evidence>
<dbReference type="STRING" id="1605367.AFM12_16860"/>
<keyword evidence="8" id="KW-0238">DNA-binding</keyword>
<evidence type="ECO:0000256" key="14">
    <source>
        <dbReference type="PROSITE-ProRule" id="PRU00560"/>
    </source>
</evidence>
<dbReference type="GO" id="GO:0005829">
    <property type="term" value="C:cytosol"/>
    <property type="evidence" value="ECO:0007669"/>
    <property type="project" value="TreeGrafter"/>
</dbReference>
<gene>
    <name evidence="16" type="ORF">AFM12_16860</name>
</gene>
<dbReference type="GO" id="GO:0005524">
    <property type="term" value="F:ATP binding"/>
    <property type="evidence" value="ECO:0007669"/>
    <property type="project" value="UniProtKB-UniRule"/>
</dbReference>
<dbReference type="InterPro" id="IPR027417">
    <property type="entry name" value="P-loop_NTPase"/>
</dbReference>
<dbReference type="GO" id="GO:0003677">
    <property type="term" value="F:DNA binding"/>
    <property type="evidence" value="ECO:0007669"/>
    <property type="project" value="UniProtKB-KW"/>
</dbReference>
<dbReference type="EMBL" id="LGTQ01000013">
    <property type="protein sequence ID" value="KPM46907.1"/>
    <property type="molecule type" value="Genomic_DNA"/>
</dbReference>
<feature type="binding site" evidence="14">
    <location>
        <begin position="9"/>
        <end position="16"/>
    </location>
    <ligand>
        <name>ATP</name>
        <dbReference type="ChEBI" id="CHEBI:30616"/>
    </ligand>
</feature>
<keyword evidence="1" id="KW-0540">Nuclease</keyword>
<dbReference type="Pfam" id="PF12705">
    <property type="entry name" value="PDDEXK_1"/>
    <property type="match status" value="1"/>
</dbReference>
<evidence type="ECO:0000256" key="12">
    <source>
        <dbReference type="ARBA" id="ARBA00034808"/>
    </source>
</evidence>
<dbReference type="RefSeq" id="WP_055150673.1">
    <property type="nucleotide sequence ID" value="NZ_JXSZ01000013.1"/>
</dbReference>
<comment type="catalytic activity">
    <reaction evidence="13">
        <text>ATP + H2O = ADP + phosphate + H(+)</text>
        <dbReference type="Rhea" id="RHEA:13065"/>
        <dbReference type="ChEBI" id="CHEBI:15377"/>
        <dbReference type="ChEBI" id="CHEBI:15378"/>
        <dbReference type="ChEBI" id="CHEBI:30616"/>
        <dbReference type="ChEBI" id="CHEBI:43474"/>
        <dbReference type="ChEBI" id="CHEBI:456216"/>
        <dbReference type="EC" id="5.6.2.4"/>
    </reaction>
</comment>
<evidence type="ECO:0000256" key="5">
    <source>
        <dbReference type="ARBA" id="ARBA00022806"/>
    </source>
</evidence>
<keyword evidence="6" id="KW-0269">Exonuclease</keyword>
<evidence type="ECO:0000256" key="11">
    <source>
        <dbReference type="ARBA" id="ARBA00034617"/>
    </source>
</evidence>
<keyword evidence="10" id="KW-0413">Isomerase</keyword>
<accession>A0A0P7BIH7</accession>
<evidence type="ECO:0000256" key="2">
    <source>
        <dbReference type="ARBA" id="ARBA00022741"/>
    </source>
</evidence>
<evidence type="ECO:0000256" key="8">
    <source>
        <dbReference type="ARBA" id="ARBA00023125"/>
    </source>
</evidence>
<dbReference type="PATRIC" id="fig|1605367.3.peg.805"/>
<dbReference type="GO" id="GO:0004527">
    <property type="term" value="F:exonuclease activity"/>
    <property type="evidence" value="ECO:0007669"/>
    <property type="project" value="UniProtKB-KW"/>
</dbReference>
<evidence type="ECO:0000256" key="10">
    <source>
        <dbReference type="ARBA" id="ARBA00023235"/>
    </source>
</evidence>
<keyword evidence="4 14" id="KW-0378">Hydrolase</keyword>
<evidence type="ECO:0000259" key="15">
    <source>
        <dbReference type="PROSITE" id="PS51198"/>
    </source>
</evidence>
<keyword evidence="9" id="KW-0234">DNA repair</keyword>
<dbReference type="Gene3D" id="1.10.3170.10">
    <property type="entry name" value="Recbcd, chain B, domain 2"/>
    <property type="match status" value="1"/>
</dbReference>
<keyword evidence="3" id="KW-0227">DNA damage</keyword>
<dbReference type="InterPro" id="IPR038726">
    <property type="entry name" value="PDDEXK_AddAB-type"/>
</dbReference>
<dbReference type="GO" id="GO:0000725">
    <property type="term" value="P:recombinational repair"/>
    <property type="evidence" value="ECO:0007669"/>
    <property type="project" value="TreeGrafter"/>
</dbReference>
<evidence type="ECO:0000256" key="13">
    <source>
        <dbReference type="ARBA" id="ARBA00048988"/>
    </source>
</evidence>